<dbReference type="EMBL" id="CAJPIZ010001279">
    <property type="protein sequence ID" value="CAG2103210.1"/>
    <property type="molecule type" value="Genomic_DNA"/>
</dbReference>
<name>A0A7R9KH23_9ACAR</name>
<sequence>MSNLPKSMTTQELTKNANISFMIETKGCRIEELPLFNDEVMDFYMNTTLIQNSDGMTIRMNWTKSGCKPICYYSPLKWSHELDHQFELTNVRIKWIQN</sequence>
<protein>
    <submittedName>
        <fullName evidence="1">Uncharacterized protein</fullName>
    </submittedName>
</protein>
<dbReference type="Proteomes" id="UP000759131">
    <property type="component" value="Unassembled WGS sequence"/>
</dbReference>
<proteinExistence type="predicted"/>
<evidence type="ECO:0000313" key="2">
    <source>
        <dbReference type="Proteomes" id="UP000759131"/>
    </source>
</evidence>
<evidence type="ECO:0000313" key="1">
    <source>
        <dbReference type="EMBL" id="CAD7622780.1"/>
    </source>
</evidence>
<dbReference type="AlphaFoldDB" id="A0A7R9KH23"/>
<accession>A0A7R9KH23</accession>
<keyword evidence="2" id="KW-1185">Reference proteome</keyword>
<gene>
    <name evidence="1" type="ORF">OSB1V03_LOCUS3243</name>
</gene>
<reference evidence="1" key="1">
    <citation type="submission" date="2020-11" db="EMBL/GenBank/DDBJ databases">
        <authorList>
            <person name="Tran Van P."/>
        </authorList>
    </citation>
    <scope>NUCLEOTIDE SEQUENCE</scope>
</reference>
<organism evidence="1">
    <name type="scientific">Medioppia subpectinata</name>
    <dbReference type="NCBI Taxonomy" id="1979941"/>
    <lineage>
        <taxon>Eukaryota</taxon>
        <taxon>Metazoa</taxon>
        <taxon>Ecdysozoa</taxon>
        <taxon>Arthropoda</taxon>
        <taxon>Chelicerata</taxon>
        <taxon>Arachnida</taxon>
        <taxon>Acari</taxon>
        <taxon>Acariformes</taxon>
        <taxon>Sarcoptiformes</taxon>
        <taxon>Oribatida</taxon>
        <taxon>Brachypylina</taxon>
        <taxon>Oppioidea</taxon>
        <taxon>Oppiidae</taxon>
        <taxon>Medioppia</taxon>
    </lineage>
</organism>
<dbReference type="EMBL" id="OC855854">
    <property type="protein sequence ID" value="CAD7622780.1"/>
    <property type="molecule type" value="Genomic_DNA"/>
</dbReference>